<evidence type="ECO:0000256" key="1">
    <source>
        <dbReference type="SAM" id="Phobius"/>
    </source>
</evidence>
<evidence type="ECO:0008006" key="4">
    <source>
        <dbReference type="Google" id="ProtNLM"/>
    </source>
</evidence>
<dbReference type="Proteomes" id="UP000184301">
    <property type="component" value="Unassembled WGS sequence"/>
</dbReference>
<feature type="transmembrane region" description="Helical" evidence="1">
    <location>
        <begin position="189"/>
        <end position="207"/>
    </location>
</feature>
<feature type="transmembrane region" description="Helical" evidence="1">
    <location>
        <begin position="122"/>
        <end position="142"/>
    </location>
</feature>
<evidence type="ECO:0000313" key="2">
    <source>
        <dbReference type="EMBL" id="SHJ79671.1"/>
    </source>
</evidence>
<name>A0A1M6M888_9FIRM</name>
<feature type="transmembrane region" description="Helical" evidence="1">
    <location>
        <begin position="162"/>
        <end position="183"/>
    </location>
</feature>
<protein>
    <recommendedName>
        <fullName evidence="4">DUF5058 domain-containing protein</fullName>
    </recommendedName>
</protein>
<evidence type="ECO:0000313" key="3">
    <source>
        <dbReference type="Proteomes" id="UP000184301"/>
    </source>
</evidence>
<feature type="transmembrane region" description="Helical" evidence="1">
    <location>
        <begin position="53"/>
        <end position="78"/>
    </location>
</feature>
<dbReference type="STRING" id="1121950.SAMN02745243_01402"/>
<keyword evidence="1" id="KW-1133">Transmembrane helix</keyword>
<dbReference type="Pfam" id="PF16481">
    <property type="entry name" value="DUF5058"/>
    <property type="match status" value="1"/>
</dbReference>
<keyword evidence="3" id="KW-1185">Reference proteome</keyword>
<keyword evidence="1" id="KW-0812">Transmembrane</keyword>
<organism evidence="2 3">
    <name type="scientific">Hespellia stercorisuis DSM 15480</name>
    <dbReference type="NCBI Taxonomy" id="1121950"/>
    <lineage>
        <taxon>Bacteria</taxon>
        <taxon>Bacillati</taxon>
        <taxon>Bacillota</taxon>
        <taxon>Clostridia</taxon>
        <taxon>Lachnospirales</taxon>
        <taxon>Lachnospiraceae</taxon>
        <taxon>Hespellia</taxon>
    </lineage>
</organism>
<feature type="transmembrane region" description="Helical" evidence="1">
    <location>
        <begin position="12"/>
        <end position="33"/>
    </location>
</feature>
<sequence>MELMDLSRINGVLMWAGCSLPVIFLLFMAGRSWKKSYKTGIEMGLEDKQLKAAIKTSAITAIGPSIACLAGMFAVMAVMGGPVSFMRLSFVGNSMFELMAAGFGAAATGVQVGVDKMTEDAFMASLLVMILGSIPWVLFGTFASDKMDKIQNVIVKKMGKSILPVISAGALLGALGANNATYLTALNKTTISCLLGAGIMAAACIIAKKKDIKWLSQWSLTIAIFPAMIITALL</sequence>
<dbReference type="OrthoDB" id="86868at2"/>
<feature type="transmembrane region" description="Helical" evidence="1">
    <location>
        <begin position="214"/>
        <end position="233"/>
    </location>
</feature>
<dbReference type="EMBL" id="FQZY01000017">
    <property type="protein sequence ID" value="SHJ79671.1"/>
    <property type="molecule type" value="Genomic_DNA"/>
</dbReference>
<reference evidence="2 3" key="1">
    <citation type="submission" date="2016-11" db="EMBL/GenBank/DDBJ databases">
        <authorList>
            <person name="Jaros S."/>
            <person name="Januszkiewicz K."/>
            <person name="Wedrychowicz H."/>
        </authorList>
    </citation>
    <scope>NUCLEOTIDE SEQUENCE [LARGE SCALE GENOMIC DNA]</scope>
    <source>
        <strain evidence="2 3">DSM 15480</strain>
    </source>
</reference>
<keyword evidence="1" id="KW-0472">Membrane</keyword>
<proteinExistence type="predicted"/>
<accession>A0A1M6M888</accession>
<dbReference type="AlphaFoldDB" id="A0A1M6M888"/>
<dbReference type="RefSeq" id="WP_073107448.1">
    <property type="nucleotide sequence ID" value="NZ_FQZY01000017.1"/>
</dbReference>
<dbReference type="InterPro" id="IPR032479">
    <property type="entry name" value="DUF5058"/>
</dbReference>
<gene>
    <name evidence="2" type="ORF">SAMN02745243_01402</name>
</gene>